<evidence type="ECO:0000313" key="13">
    <source>
        <dbReference type="Proteomes" id="UP000823757"/>
    </source>
</evidence>
<evidence type="ECO:0000256" key="2">
    <source>
        <dbReference type="ARBA" id="ARBA00009441"/>
    </source>
</evidence>
<keyword evidence="4" id="KW-0547">Nucleotide-binding</keyword>
<dbReference type="PANTHER" id="PTHR11059:SF0">
    <property type="entry name" value="DNA REPAIR PROTEIN RECN"/>
    <property type="match status" value="1"/>
</dbReference>
<evidence type="ECO:0000256" key="6">
    <source>
        <dbReference type="ARBA" id="ARBA00022840"/>
    </source>
</evidence>
<dbReference type="NCBIfam" id="TIGR00634">
    <property type="entry name" value="recN"/>
    <property type="match status" value="1"/>
</dbReference>
<gene>
    <name evidence="12" type="primary">recN</name>
    <name evidence="12" type="ORF">IAB91_02530</name>
</gene>
<evidence type="ECO:0000256" key="9">
    <source>
        <dbReference type="PIRNR" id="PIRNR003128"/>
    </source>
</evidence>
<dbReference type="GO" id="GO:0006310">
    <property type="term" value="P:DNA recombination"/>
    <property type="evidence" value="ECO:0007669"/>
    <property type="project" value="InterPro"/>
</dbReference>
<organism evidence="12 13">
    <name type="scientific">Candidatus Cryptobacteroides faecigallinarum</name>
    <dbReference type="NCBI Taxonomy" id="2840763"/>
    <lineage>
        <taxon>Bacteria</taxon>
        <taxon>Pseudomonadati</taxon>
        <taxon>Bacteroidota</taxon>
        <taxon>Bacteroidia</taxon>
        <taxon>Bacteroidales</taxon>
        <taxon>Candidatus Cryptobacteroides</taxon>
    </lineage>
</organism>
<dbReference type="PROSITE" id="PS00675">
    <property type="entry name" value="SIGMA54_INTERACT_1"/>
    <property type="match status" value="1"/>
</dbReference>
<protein>
    <recommendedName>
        <fullName evidence="3 9">DNA repair protein RecN</fullName>
    </recommendedName>
    <alternativeName>
        <fullName evidence="8 9">Recombination protein N</fullName>
    </alternativeName>
</protein>
<dbReference type="InterPro" id="IPR025662">
    <property type="entry name" value="Sigma_54_int_dom_ATP-bd_1"/>
</dbReference>
<evidence type="ECO:0000313" key="12">
    <source>
        <dbReference type="EMBL" id="MBO8474153.1"/>
    </source>
</evidence>
<dbReference type="GO" id="GO:0006281">
    <property type="term" value="P:DNA repair"/>
    <property type="evidence" value="ECO:0007669"/>
    <property type="project" value="UniProtKB-KW"/>
</dbReference>
<accession>A0A9D9NIC7</accession>
<name>A0A9D9NIC7_9BACT</name>
<comment type="function">
    <text evidence="1 9">May be involved in recombinational repair of damaged DNA.</text>
</comment>
<keyword evidence="5 9" id="KW-0227">DNA damage</keyword>
<dbReference type="AlphaFoldDB" id="A0A9D9NIC7"/>
<dbReference type="Pfam" id="PF02463">
    <property type="entry name" value="SMC_N"/>
    <property type="match status" value="1"/>
</dbReference>
<feature type="domain" description="RecF/RecN/SMC N-terminal" evidence="11">
    <location>
        <begin position="1"/>
        <end position="510"/>
    </location>
</feature>
<evidence type="ECO:0000259" key="11">
    <source>
        <dbReference type="Pfam" id="PF02463"/>
    </source>
</evidence>
<dbReference type="PIRSF" id="PIRSF003128">
    <property type="entry name" value="RecN"/>
    <property type="match status" value="1"/>
</dbReference>
<dbReference type="InterPro" id="IPR003395">
    <property type="entry name" value="RecF/RecN/SMC_N"/>
</dbReference>
<dbReference type="GO" id="GO:0009432">
    <property type="term" value="P:SOS response"/>
    <property type="evidence" value="ECO:0007669"/>
    <property type="project" value="TreeGrafter"/>
</dbReference>
<dbReference type="CDD" id="cd03241">
    <property type="entry name" value="ABC_RecN"/>
    <property type="match status" value="2"/>
</dbReference>
<feature type="coiled-coil region" evidence="10">
    <location>
        <begin position="334"/>
        <end position="375"/>
    </location>
</feature>
<comment type="caution">
    <text evidence="12">The sequence shown here is derived from an EMBL/GenBank/DDBJ whole genome shotgun (WGS) entry which is preliminary data.</text>
</comment>
<keyword evidence="6" id="KW-0067">ATP-binding</keyword>
<evidence type="ECO:0000256" key="10">
    <source>
        <dbReference type="SAM" id="Coils"/>
    </source>
</evidence>
<dbReference type="PANTHER" id="PTHR11059">
    <property type="entry name" value="DNA REPAIR PROTEIN RECN"/>
    <property type="match status" value="1"/>
</dbReference>
<comment type="similarity">
    <text evidence="2 9">Belongs to the RecN family.</text>
</comment>
<sequence>MLKRLHVKNYVLIDSLDIEFPEGLVIITGQTGAGKSILLGSIALALGGKADISMIGEAGDSCVVEAEFETSSPSVEKILEDNDVECDGGVLILRRVIGKTGRSRAFANDCPVPASVLSSLSAELIDIHSQHQTLLLADRRFQLSALDHYAKDDVLLAECAAAYKEYTEKKTELENLDTRIARIAGERDYDMARYSQLDSASLQEGELEALESEQKQLANAEEIKENLCAVESMFTSDDASSGQMSVDAILRETERRLEKVAQYVPSVRPALERVASARVELDDILSDISDLNSRTELSESRLAAVEERLSLIYGLLQKFSCRDEAELIAVRDSLKSALHDSSALEERRAELAEEVSVAKQKLDTAAAMLHEAREKAAPAFAAVIQESIRFLELQYAVFDVELGEAPVSQSGKDSVLFRFSSTGKNPVDISKCASGGEMSRIMLCLKEMMARYTNMPTMIFDEIDTGVSGSVADKMGGMICRMGDNMQVFAITHLPQVAAKGKAHYVVSKETDPDSGKAVTTIHKLSQQERLMEVARMLSGSSVTDAAIANARSLLSEK</sequence>
<dbReference type="Proteomes" id="UP000823757">
    <property type="component" value="Unassembled WGS sequence"/>
</dbReference>
<dbReference type="Gene3D" id="3.40.50.300">
    <property type="entry name" value="P-loop containing nucleotide triphosphate hydrolases"/>
    <property type="match status" value="2"/>
</dbReference>
<dbReference type="EMBL" id="JADIMD010000033">
    <property type="protein sequence ID" value="MBO8474153.1"/>
    <property type="molecule type" value="Genomic_DNA"/>
</dbReference>
<keyword evidence="10" id="KW-0175">Coiled coil</keyword>
<evidence type="ECO:0000256" key="7">
    <source>
        <dbReference type="ARBA" id="ARBA00023204"/>
    </source>
</evidence>
<feature type="coiled-coil region" evidence="10">
    <location>
        <begin position="200"/>
        <end position="230"/>
    </location>
</feature>
<dbReference type="GO" id="GO:0005524">
    <property type="term" value="F:ATP binding"/>
    <property type="evidence" value="ECO:0007669"/>
    <property type="project" value="UniProtKB-KW"/>
</dbReference>
<proteinExistence type="inferred from homology"/>
<dbReference type="GO" id="GO:0043590">
    <property type="term" value="C:bacterial nucleoid"/>
    <property type="evidence" value="ECO:0007669"/>
    <property type="project" value="TreeGrafter"/>
</dbReference>
<dbReference type="SUPFAM" id="SSF52540">
    <property type="entry name" value="P-loop containing nucleoside triphosphate hydrolases"/>
    <property type="match status" value="1"/>
</dbReference>
<evidence type="ECO:0000256" key="5">
    <source>
        <dbReference type="ARBA" id="ARBA00022763"/>
    </source>
</evidence>
<evidence type="ECO:0000256" key="1">
    <source>
        <dbReference type="ARBA" id="ARBA00003618"/>
    </source>
</evidence>
<evidence type="ECO:0000256" key="3">
    <source>
        <dbReference type="ARBA" id="ARBA00021315"/>
    </source>
</evidence>
<reference evidence="12" key="1">
    <citation type="submission" date="2020-10" db="EMBL/GenBank/DDBJ databases">
        <authorList>
            <person name="Gilroy R."/>
        </authorList>
    </citation>
    <scope>NUCLEOTIDE SEQUENCE</scope>
    <source>
        <strain evidence="12">B1-13419</strain>
    </source>
</reference>
<keyword evidence="7 9" id="KW-0234">DNA repair</keyword>
<dbReference type="InterPro" id="IPR027417">
    <property type="entry name" value="P-loop_NTPase"/>
</dbReference>
<evidence type="ECO:0000256" key="8">
    <source>
        <dbReference type="ARBA" id="ARBA00033408"/>
    </source>
</evidence>
<reference evidence="12" key="2">
    <citation type="journal article" date="2021" name="PeerJ">
        <title>Extensive microbial diversity within the chicken gut microbiome revealed by metagenomics and culture.</title>
        <authorList>
            <person name="Gilroy R."/>
            <person name="Ravi A."/>
            <person name="Getino M."/>
            <person name="Pursley I."/>
            <person name="Horton D.L."/>
            <person name="Alikhan N.F."/>
            <person name="Baker D."/>
            <person name="Gharbi K."/>
            <person name="Hall N."/>
            <person name="Watson M."/>
            <person name="Adriaenssens E.M."/>
            <person name="Foster-Nyarko E."/>
            <person name="Jarju S."/>
            <person name="Secka A."/>
            <person name="Antonio M."/>
            <person name="Oren A."/>
            <person name="Chaudhuri R.R."/>
            <person name="La Ragione R."/>
            <person name="Hildebrand F."/>
            <person name="Pallen M.J."/>
        </authorList>
    </citation>
    <scope>NUCLEOTIDE SEQUENCE</scope>
    <source>
        <strain evidence="12">B1-13419</strain>
    </source>
</reference>
<dbReference type="InterPro" id="IPR004604">
    <property type="entry name" value="DNA_recomb/repair_RecN"/>
</dbReference>
<evidence type="ECO:0000256" key="4">
    <source>
        <dbReference type="ARBA" id="ARBA00022741"/>
    </source>
</evidence>